<dbReference type="SUPFAM" id="SSF100950">
    <property type="entry name" value="NagB/RpiA/CoA transferase-like"/>
    <property type="match status" value="1"/>
</dbReference>
<protein>
    <submittedName>
        <fullName evidence="1">Lactate utilization protein C</fullName>
    </submittedName>
</protein>
<dbReference type="Pfam" id="PF02589">
    <property type="entry name" value="LUD_dom"/>
    <property type="match status" value="1"/>
</dbReference>
<dbReference type="FunCoup" id="A0A402CV64">
    <property type="interactions" value="7"/>
</dbReference>
<dbReference type="InterPro" id="IPR037171">
    <property type="entry name" value="NagB/RpiA_transferase-like"/>
</dbReference>
<reference evidence="1 2" key="1">
    <citation type="journal article" date="2019" name="Int. J. Syst. Evol. Microbiol.">
        <title>Capsulimonas corticalis gen. nov., sp. nov., an aerobic capsulated bacterium, of a novel bacterial order, Capsulimonadales ord. nov., of the class Armatimonadia of the phylum Armatimonadetes.</title>
        <authorList>
            <person name="Li J."/>
            <person name="Kudo C."/>
            <person name="Tonouchi A."/>
        </authorList>
    </citation>
    <scope>NUCLEOTIDE SEQUENCE [LARGE SCALE GENOMIC DNA]</scope>
    <source>
        <strain evidence="1 2">AX-7</strain>
    </source>
</reference>
<dbReference type="InterPro" id="IPR024185">
    <property type="entry name" value="FTHF_cligase-like_sf"/>
</dbReference>
<name>A0A402CV64_9BACT</name>
<evidence type="ECO:0000313" key="2">
    <source>
        <dbReference type="Proteomes" id="UP000287394"/>
    </source>
</evidence>
<dbReference type="Gene3D" id="3.40.50.10420">
    <property type="entry name" value="NagB/RpiA/CoA transferase-like"/>
    <property type="match status" value="1"/>
</dbReference>
<evidence type="ECO:0000313" key="1">
    <source>
        <dbReference type="EMBL" id="BDI30321.1"/>
    </source>
</evidence>
<keyword evidence="2" id="KW-1185">Reference proteome</keyword>
<dbReference type="Proteomes" id="UP000287394">
    <property type="component" value="Chromosome"/>
</dbReference>
<dbReference type="RefSeq" id="WP_119321282.1">
    <property type="nucleotide sequence ID" value="NZ_AP025739.1"/>
</dbReference>
<dbReference type="OrthoDB" id="9794157at2"/>
<dbReference type="KEGG" id="ccot:CCAX7_23720"/>
<dbReference type="PANTHER" id="PTHR43682:SF1">
    <property type="entry name" value="LACTATE UTILIZATION PROTEIN C"/>
    <property type="match status" value="1"/>
</dbReference>
<accession>A0A402CV64</accession>
<dbReference type="AlphaFoldDB" id="A0A402CV64"/>
<dbReference type="PANTHER" id="PTHR43682">
    <property type="entry name" value="LACTATE UTILIZATION PROTEIN C"/>
    <property type="match status" value="1"/>
</dbReference>
<dbReference type="EMBL" id="AP025739">
    <property type="protein sequence ID" value="BDI30321.1"/>
    <property type="molecule type" value="Genomic_DNA"/>
</dbReference>
<gene>
    <name evidence="1" type="ORF">CCAX7_23720</name>
</gene>
<proteinExistence type="predicted"/>
<dbReference type="InterPro" id="IPR003741">
    <property type="entry name" value="LUD_dom"/>
</dbReference>
<sequence>MERDQLFQRIADRLGRPMATTAPARAVRGVSETYANAPYGHDAGAVDRVTRFAAELDALGGHATIVETPAGASQALKDLLDTLAPNTIITWERKDFADFNIEWLWDDRHARSWVAENPKAEEASLRDAAERADIGLTLADAAIANTGTLMLWTTPQHARSVSLLPTAHIAIVRESQLVDRMGQALAKVTALAHGDVPSSVHFITGPSRSSDIENDLSIGVHGPAALYAILCRGC</sequence>
<organism evidence="1 2">
    <name type="scientific">Capsulimonas corticalis</name>
    <dbReference type="NCBI Taxonomy" id="2219043"/>
    <lineage>
        <taxon>Bacteria</taxon>
        <taxon>Bacillati</taxon>
        <taxon>Armatimonadota</taxon>
        <taxon>Armatimonadia</taxon>
        <taxon>Capsulimonadales</taxon>
        <taxon>Capsulimonadaceae</taxon>
        <taxon>Capsulimonas</taxon>
    </lineage>
</organism>